<dbReference type="PANTHER" id="PTHR12192">
    <property type="entry name" value="CATION TRANSPORT PROTEIN CHAC-RELATED"/>
    <property type="match status" value="1"/>
</dbReference>
<evidence type="ECO:0000256" key="1">
    <source>
        <dbReference type="ARBA" id="ARBA00012344"/>
    </source>
</evidence>
<dbReference type="AlphaFoldDB" id="A0A4V2RX44"/>
<dbReference type="Pfam" id="PF04752">
    <property type="entry name" value="ChaC"/>
    <property type="match status" value="1"/>
</dbReference>
<dbReference type="EMBL" id="SLWL01000011">
    <property type="protein sequence ID" value="TCO11805.1"/>
    <property type="molecule type" value="Genomic_DNA"/>
</dbReference>
<dbReference type="CDD" id="cd06661">
    <property type="entry name" value="GGCT_like"/>
    <property type="match status" value="1"/>
</dbReference>
<evidence type="ECO:0000256" key="2">
    <source>
        <dbReference type="ARBA" id="ARBA00023239"/>
    </source>
</evidence>
<evidence type="ECO:0000313" key="4">
    <source>
        <dbReference type="Proteomes" id="UP000294881"/>
    </source>
</evidence>
<dbReference type="PANTHER" id="PTHR12192:SF2">
    <property type="entry name" value="GLUTATHIONE-SPECIFIC GAMMA-GLUTAMYLCYCLOTRANSFERASE 2"/>
    <property type="match status" value="1"/>
</dbReference>
<dbReference type="SUPFAM" id="SSF110857">
    <property type="entry name" value="Gamma-glutamyl cyclotransferase-like"/>
    <property type="match status" value="1"/>
</dbReference>
<evidence type="ECO:0000313" key="3">
    <source>
        <dbReference type="EMBL" id="TCO11805.1"/>
    </source>
</evidence>
<gene>
    <name evidence="3" type="ORF">EV666_11180</name>
</gene>
<reference evidence="3 4" key="1">
    <citation type="submission" date="2019-03" db="EMBL/GenBank/DDBJ databases">
        <title>Genomic Encyclopedia of Type Strains, Phase IV (KMG-IV): sequencing the most valuable type-strain genomes for metagenomic binning, comparative biology and taxonomic classification.</title>
        <authorList>
            <person name="Goeker M."/>
        </authorList>
    </citation>
    <scope>NUCLEOTIDE SEQUENCE [LARGE SCALE GENOMIC DNA]</scope>
    <source>
        <strain evidence="3 4">DSM 22958</strain>
    </source>
</reference>
<dbReference type="InterPro" id="IPR006840">
    <property type="entry name" value="ChaC"/>
</dbReference>
<proteinExistence type="predicted"/>
<name>A0A4V2RX44_9HYPH</name>
<accession>A0A4V2RX44</accession>
<dbReference type="GO" id="GO:0006751">
    <property type="term" value="P:glutathione catabolic process"/>
    <property type="evidence" value="ECO:0007669"/>
    <property type="project" value="InterPro"/>
</dbReference>
<comment type="caution">
    <text evidence="3">The sequence shown here is derived from an EMBL/GenBank/DDBJ whole genome shotgun (WGS) entry which is preliminary data.</text>
</comment>
<protein>
    <recommendedName>
        <fullName evidence="1">glutathione-specific gamma-glutamylcyclotransferase</fullName>
        <ecNumber evidence="1">4.3.2.7</ecNumber>
    </recommendedName>
</protein>
<dbReference type="RefSeq" id="WP_132008513.1">
    <property type="nucleotide sequence ID" value="NZ_JBHUNN010000002.1"/>
</dbReference>
<dbReference type="Proteomes" id="UP000294881">
    <property type="component" value="Unassembled WGS sequence"/>
</dbReference>
<keyword evidence="2" id="KW-0456">Lyase</keyword>
<dbReference type="EC" id="4.3.2.7" evidence="1"/>
<sequence length="178" mass="20045">MTEASEDLWVFGYGSLMWRPGFDYIERRAGLVRGYHRALCVYSFHHRGTPQEPGLVMGLDRGGSCRGAAFRVAAGKRADTIAYLREREQVTGVYLERSAAATLDNGQTVPALVYVVDRRHEQYAGRLDVDAVVAIVRRGRGVSGYNPDYVRNTQSHLVEMGVHDPWLTQVVNRLDQEF</sequence>
<dbReference type="GO" id="GO:0005737">
    <property type="term" value="C:cytoplasm"/>
    <property type="evidence" value="ECO:0007669"/>
    <property type="project" value="TreeGrafter"/>
</dbReference>
<keyword evidence="4" id="KW-1185">Reference proteome</keyword>
<dbReference type="InterPro" id="IPR036568">
    <property type="entry name" value="GGCT-like_sf"/>
</dbReference>
<organism evidence="3 4">
    <name type="scientific">Camelimonas lactis</name>
    <dbReference type="NCBI Taxonomy" id="659006"/>
    <lineage>
        <taxon>Bacteria</taxon>
        <taxon>Pseudomonadati</taxon>
        <taxon>Pseudomonadota</taxon>
        <taxon>Alphaproteobacteria</taxon>
        <taxon>Hyphomicrobiales</taxon>
        <taxon>Chelatococcaceae</taxon>
        <taxon>Camelimonas</taxon>
    </lineage>
</organism>
<dbReference type="InterPro" id="IPR013024">
    <property type="entry name" value="GGCT-like"/>
</dbReference>
<dbReference type="GO" id="GO:0061928">
    <property type="term" value="F:glutathione specific gamma-glutamylcyclotransferase activity"/>
    <property type="evidence" value="ECO:0007669"/>
    <property type="project" value="UniProtKB-EC"/>
</dbReference>
<dbReference type="OrthoDB" id="9795692at2"/>
<dbReference type="Gene3D" id="3.10.490.10">
    <property type="entry name" value="Gamma-glutamyl cyclotransferase-like"/>
    <property type="match status" value="1"/>
</dbReference>